<feature type="transmembrane region" description="Helical" evidence="2">
    <location>
        <begin position="133"/>
        <end position="152"/>
    </location>
</feature>
<evidence type="ECO:0000256" key="1">
    <source>
        <dbReference type="SAM" id="MobiDB-lite"/>
    </source>
</evidence>
<proteinExistence type="predicted"/>
<keyword evidence="2" id="KW-0812">Transmembrane</keyword>
<feature type="transmembrane region" description="Helical" evidence="2">
    <location>
        <begin position="158"/>
        <end position="176"/>
    </location>
</feature>
<evidence type="ECO:0000256" key="2">
    <source>
        <dbReference type="SAM" id="Phobius"/>
    </source>
</evidence>
<dbReference type="AlphaFoldDB" id="A0A4R1NDI1"/>
<dbReference type="Proteomes" id="UP000294555">
    <property type="component" value="Unassembled WGS sequence"/>
</dbReference>
<keyword evidence="2" id="KW-0472">Membrane</keyword>
<feature type="compositionally biased region" description="Basic and acidic residues" evidence="1">
    <location>
        <begin position="424"/>
        <end position="444"/>
    </location>
</feature>
<gene>
    <name evidence="3" type="ORF">EZJ58_3013</name>
</gene>
<reference evidence="3 4" key="1">
    <citation type="submission" date="2019-02" db="EMBL/GenBank/DDBJ databases">
        <title>Investigation of anaerobic lignin degradation for improved lignocellulosic biofuels.</title>
        <authorList>
            <person name="Deangelis K."/>
        </authorList>
    </citation>
    <scope>NUCLEOTIDE SEQUENCE [LARGE SCALE GENOMIC DNA]</scope>
    <source>
        <strain evidence="3 4">159R</strain>
    </source>
</reference>
<name>A0A4R1NDI1_9GAMM</name>
<sequence>MTCSILSCNSGKSSDVLSHLSDTQCQGVGTAVKSAGNRNLTFTGNSGLSSNSFPGKNGLVQSPAFLEMGGKIPIFSIAAPSDGVDSADGQSTTSKCNPANAPVNIVKTEPATKNANKPASAKIKIITEKIKKATPLILMVFSTVILTGIAVAGTFSLSFPPLIIASIVVYVLYVLWRACNAGKKDWAAIMIGSWASNKAKPVQNAAAGFIAGVSAKLNGANLKATWLAMKLSFYKSREKGTETGMACANGVGVSVAKVQKLAKQQDCKVSEASYAGAMAGSNAGININGTIEGSSKIGEMAGSGAFHGAMVGREVDMLAEKGADLATAGIHAYWRFWLPDIFPAQPEGERSAAGDNRLFRSADLSKHDESYVTALVNAYWRFWLQDAVAPAHSQRSAFTMGNDAVFIEKDKLAEKSPSIVHVDSRLGKTKPDAQRTNPKRDRTTNGEVSAGLGEWFGAYTGGMAGGLYAGLDHRSGGRFKHAASAIGQQVSAVRNFMGTSTVASTRNRPAFPEID</sequence>
<evidence type="ECO:0000313" key="3">
    <source>
        <dbReference type="EMBL" id="TCL04869.1"/>
    </source>
</evidence>
<organism evidence="3 4">
    <name type="scientific">Sodalis ligni</name>
    <dbReference type="NCBI Taxonomy" id="2697027"/>
    <lineage>
        <taxon>Bacteria</taxon>
        <taxon>Pseudomonadati</taxon>
        <taxon>Pseudomonadota</taxon>
        <taxon>Gammaproteobacteria</taxon>
        <taxon>Enterobacterales</taxon>
        <taxon>Bruguierivoracaceae</taxon>
        <taxon>Sodalis</taxon>
    </lineage>
</organism>
<protein>
    <submittedName>
        <fullName evidence="3">Uncharacterized protein</fullName>
    </submittedName>
</protein>
<dbReference type="EMBL" id="SJOI01000001">
    <property type="protein sequence ID" value="TCL04869.1"/>
    <property type="molecule type" value="Genomic_DNA"/>
</dbReference>
<keyword evidence="2" id="KW-1133">Transmembrane helix</keyword>
<comment type="caution">
    <text evidence="3">The sequence shown here is derived from an EMBL/GenBank/DDBJ whole genome shotgun (WGS) entry which is preliminary data.</text>
</comment>
<feature type="region of interest" description="Disordered" evidence="1">
    <location>
        <begin position="424"/>
        <end position="447"/>
    </location>
</feature>
<accession>A0A4R1NDI1</accession>
<evidence type="ECO:0000313" key="4">
    <source>
        <dbReference type="Proteomes" id="UP000294555"/>
    </source>
</evidence>
<keyword evidence="4" id="KW-1185">Reference proteome</keyword>